<gene>
    <name evidence="1" type="ORF">KDA_40340</name>
</gene>
<reference evidence="2" key="1">
    <citation type="submission" date="2018-12" db="EMBL/GenBank/DDBJ databases">
        <title>Tengunoibacter tsumagoiensis gen. nov., sp. nov., Dictyobacter kobayashii sp. nov., D. alpinus sp. nov., and D. joshuensis sp. nov. and description of Dictyobacteraceae fam. nov. within the order Ktedonobacterales isolated from Tengu-no-mugimeshi.</title>
        <authorList>
            <person name="Wang C.M."/>
            <person name="Zheng Y."/>
            <person name="Sakai Y."/>
            <person name="Toyoda A."/>
            <person name="Minakuchi Y."/>
            <person name="Abe K."/>
            <person name="Yokota A."/>
            <person name="Yabe S."/>
        </authorList>
    </citation>
    <scope>NUCLEOTIDE SEQUENCE [LARGE SCALE GENOMIC DNA]</scope>
    <source>
        <strain evidence="2">Uno16</strain>
    </source>
</reference>
<sequence>MIKVNAADGRILWEHAQSGFAGGTLNQGNLYFLRHKTGGFELAALRMSDGQSLWHDTSCDNAPPSTGTQKTTERCYWPEPNTSVQVNYHNGSGSLFDS</sequence>
<dbReference type="Proteomes" id="UP000287171">
    <property type="component" value="Unassembled WGS sequence"/>
</dbReference>
<accession>A0A402BB90</accession>
<name>A0A402BB90_9CHLR</name>
<comment type="caution">
    <text evidence="1">The sequence shown here is derived from an EMBL/GenBank/DDBJ whole genome shotgun (WGS) entry which is preliminary data.</text>
</comment>
<evidence type="ECO:0000313" key="2">
    <source>
        <dbReference type="Proteomes" id="UP000287171"/>
    </source>
</evidence>
<dbReference type="AlphaFoldDB" id="A0A402BB90"/>
<dbReference type="EMBL" id="BIFT01000001">
    <property type="protein sequence ID" value="GCE28550.1"/>
    <property type="molecule type" value="Genomic_DNA"/>
</dbReference>
<organism evidence="1 2">
    <name type="scientific">Dictyobacter alpinus</name>
    <dbReference type="NCBI Taxonomy" id="2014873"/>
    <lineage>
        <taxon>Bacteria</taxon>
        <taxon>Bacillati</taxon>
        <taxon>Chloroflexota</taxon>
        <taxon>Ktedonobacteria</taxon>
        <taxon>Ktedonobacterales</taxon>
        <taxon>Dictyobacteraceae</taxon>
        <taxon>Dictyobacter</taxon>
    </lineage>
</organism>
<evidence type="ECO:0000313" key="1">
    <source>
        <dbReference type="EMBL" id="GCE28550.1"/>
    </source>
</evidence>
<proteinExistence type="predicted"/>
<dbReference type="Gene3D" id="2.40.10.480">
    <property type="match status" value="1"/>
</dbReference>
<keyword evidence="2" id="KW-1185">Reference proteome</keyword>
<protein>
    <submittedName>
        <fullName evidence="1">Uncharacterized protein</fullName>
    </submittedName>
</protein>